<accession>A0A016TYE2</accession>
<sequence>MTRVVLCLAVVAFAYAAPPIVPQPAQPVAAKPEPAKTAPAKPGAATSGFVKPVPIKPELLKFEPIVLEPVDPEPALSQLDEVVEASGPCDDGVNNVIQVADVGDSLRIHTKGVVAHTYDENGNPTCYKGRARLSLPGIIKLVNGTIIVTAPSDLKKSGDVLMTLTKNSRFVGTVCKDGNSKSRLISDDLCRHSLAPDFEEELLTLLGTPGIYDLTTIENMAGVGAVIKLESINAASRMLVKGDWQSISTLVSDGQVVARVKAPSNGDWLYVN</sequence>
<dbReference type="AlphaFoldDB" id="A0A016TYE2"/>
<feature type="region of interest" description="Disordered" evidence="1">
    <location>
        <begin position="24"/>
        <end position="45"/>
    </location>
</feature>
<feature type="compositionally biased region" description="Low complexity" evidence="1">
    <location>
        <begin position="26"/>
        <end position="45"/>
    </location>
</feature>
<evidence type="ECO:0000256" key="2">
    <source>
        <dbReference type="SAM" id="SignalP"/>
    </source>
</evidence>
<name>A0A016TYE2_9BILA</name>
<keyword evidence="2" id="KW-0732">Signal</keyword>
<evidence type="ECO:0000313" key="3">
    <source>
        <dbReference type="EMBL" id="EYC07607.1"/>
    </source>
</evidence>
<evidence type="ECO:0000313" key="4">
    <source>
        <dbReference type="Proteomes" id="UP000024635"/>
    </source>
</evidence>
<dbReference type="STRING" id="53326.A0A016TYE2"/>
<feature type="chain" id="PRO_5010010230" evidence="2">
    <location>
        <begin position="17"/>
        <end position="272"/>
    </location>
</feature>
<evidence type="ECO:0000256" key="1">
    <source>
        <dbReference type="SAM" id="MobiDB-lite"/>
    </source>
</evidence>
<gene>
    <name evidence="3" type="primary">Acey_s0069.g311</name>
    <name evidence="3" type="ORF">Y032_0069g311</name>
</gene>
<dbReference type="EMBL" id="JARK01001405">
    <property type="protein sequence ID" value="EYC07607.1"/>
    <property type="molecule type" value="Genomic_DNA"/>
</dbReference>
<dbReference type="OrthoDB" id="5836370at2759"/>
<keyword evidence="4" id="KW-1185">Reference proteome</keyword>
<proteinExistence type="predicted"/>
<protein>
    <submittedName>
        <fullName evidence="3">Uncharacterized protein</fullName>
    </submittedName>
</protein>
<comment type="caution">
    <text evidence="3">The sequence shown here is derived from an EMBL/GenBank/DDBJ whole genome shotgun (WGS) entry which is preliminary data.</text>
</comment>
<feature type="signal peptide" evidence="2">
    <location>
        <begin position="1"/>
        <end position="16"/>
    </location>
</feature>
<dbReference type="Proteomes" id="UP000024635">
    <property type="component" value="Unassembled WGS sequence"/>
</dbReference>
<organism evidence="3 4">
    <name type="scientific">Ancylostoma ceylanicum</name>
    <dbReference type="NCBI Taxonomy" id="53326"/>
    <lineage>
        <taxon>Eukaryota</taxon>
        <taxon>Metazoa</taxon>
        <taxon>Ecdysozoa</taxon>
        <taxon>Nematoda</taxon>
        <taxon>Chromadorea</taxon>
        <taxon>Rhabditida</taxon>
        <taxon>Rhabditina</taxon>
        <taxon>Rhabditomorpha</taxon>
        <taxon>Strongyloidea</taxon>
        <taxon>Ancylostomatidae</taxon>
        <taxon>Ancylostomatinae</taxon>
        <taxon>Ancylostoma</taxon>
    </lineage>
</organism>
<reference evidence="4" key="1">
    <citation type="journal article" date="2015" name="Nat. Genet.">
        <title>The genome and transcriptome of the zoonotic hookworm Ancylostoma ceylanicum identify infection-specific gene families.</title>
        <authorList>
            <person name="Schwarz E.M."/>
            <person name="Hu Y."/>
            <person name="Antoshechkin I."/>
            <person name="Miller M.M."/>
            <person name="Sternberg P.W."/>
            <person name="Aroian R.V."/>
        </authorList>
    </citation>
    <scope>NUCLEOTIDE SEQUENCE</scope>
    <source>
        <strain evidence="4">HY135</strain>
    </source>
</reference>